<feature type="transmembrane region" description="Helical" evidence="1">
    <location>
        <begin position="21"/>
        <end position="40"/>
    </location>
</feature>
<keyword evidence="3" id="KW-1185">Reference proteome</keyword>
<keyword evidence="1" id="KW-0812">Transmembrane</keyword>
<dbReference type="GeneID" id="10327135"/>
<gene>
    <name evidence="2" type="ORF">PHM1_222</name>
</gene>
<proteinExistence type="predicted"/>
<dbReference type="KEGG" id="vg:10327135"/>
<evidence type="ECO:0000313" key="2">
    <source>
        <dbReference type="EMBL" id="ADO98846.1"/>
    </source>
</evidence>
<sequence length="86" mass="9803">MNFVKTQIKRFFETGKWAMKLIFLVVLVELGLIVGVVATMGEELTDEDGKHIHHLLSLAMTKSFALYSMEKAGENQKYLIENVTKK</sequence>
<evidence type="ECO:0000313" key="3">
    <source>
        <dbReference type="Proteomes" id="UP000006530"/>
    </source>
</evidence>
<keyword evidence="1" id="KW-1133">Transmembrane helix</keyword>
<accession>E3SN53</accession>
<evidence type="ECO:0000256" key="1">
    <source>
        <dbReference type="SAM" id="Phobius"/>
    </source>
</evidence>
<name>E3SN53_9CAUD</name>
<keyword evidence="1" id="KW-0472">Membrane</keyword>
<organism evidence="2 3">
    <name type="scientific">Prochlorococcus phage P-HM1</name>
    <dbReference type="NCBI Taxonomy" id="445700"/>
    <lineage>
        <taxon>Viruses</taxon>
        <taxon>Duplodnaviria</taxon>
        <taxon>Heunggongvirae</taxon>
        <taxon>Uroviricota</taxon>
        <taxon>Caudoviricetes</taxon>
        <taxon>Eurybiavirus</taxon>
        <taxon>Eurybiavirus PHM2</taxon>
    </lineage>
</organism>
<dbReference type="EMBL" id="GU071101">
    <property type="protein sequence ID" value="ADO98846.1"/>
    <property type="molecule type" value="Genomic_DNA"/>
</dbReference>
<reference evidence="2 3" key="1">
    <citation type="journal article" date="2010" name="Environ. Microbiol.">
        <title>Genomic analysis of oceanic cyanobacterial myoviruses compared with T4-like myoviruses from diverse hosts and environments.</title>
        <authorList>
            <person name="Sullivan M.B."/>
            <person name="Huang K.H."/>
            <person name="Ignacio-Espinoza J.C."/>
            <person name="Berlin A.M."/>
            <person name="Kelly L."/>
            <person name="Weigele P.R."/>
            <person name="DeFrancesco A.S."/>
            <person name="Kern S.E."/>
            <person name="Thompson L.R."/>
            <person name="Young S."/>
            <person name="Yandava C."/>
            <person name="Fu R."/>
            <person name="Krastins B."/>
            <person name="Chase M."/>
            <person name="Sarracino D."/>
            <person name="Osburne M.S."/>
            <person name="Henn M.R."/>
            <person name="Chisholm S.W."/>
        </authorList>
    </citation>
    <scope>NUCLEOTIDE SEQUENCE [LARGE SCALE GENOMIC DNA]</scope>
    <source>
        <strain evidence="2">M4-247</strain>
    </source>
</reference>
<protein>
    <submittedName>
        <fullName evidence="2">Uncharacterized protein</fullName>
    </submittedName>
</protein>
<dbReference type="RefSeq" id="YP_004322647.1">
    <property type="nucleotide sequence ID" value="NC_015280.1"/>
</dbReference>
<dbReference type="Proteomes" id="UP000006530">
    <property type="component" value="Segment"/>
</dbReference>